<dbReference type="GO" id="GO:0051287">
    <property type="term" value="F:NAD binding"/>
    <property type="evidence" value="ECO:0007669"/>
    <property type="project" value="InterPro"/>
</dbReference>
<feature type="site" description="Activates thiol group during catalysis" evidence="6">
    <location>
        <position position="185"/>
    </location>
</feature>
<evidence type="ECO:0000313" key="9">
    <source>
        <dbReference type="EMBL" id="GGG59837.1"/>
    </source>
</evidence>
<dbReference type="FunFam" id="3.30.360.10:FF:000002">
    <property type="entry name" value="Glyceraldehyde-3-phosphate dehydrogenase"/>
    <property type="match status" value="1"/>
</dbReference>
<dbReference type="PRINTS" id="PR00078">
    <property type="entry name" value="G3PDHDRGNASE"/>
</dbReference>
<evidence type="ECO:0000256" key="5">
    <source>
        <dbReference type="PIRSR" id="PIRSR000149-3"/>
    </source>
</evidence>
<feature type="active site" description="Nucleophile" evidence="4">
    <location>
        <position position="158"/>
    </location>
</feature>
<dbReference type="Proteomes" id="UP000627715">
    <property type="component" value="Unassembled WGS sequence"/>
</dbReference>
<dbReference type="FunFam" id="3.40.50.720:FF:000001">
    <property type="entry name" value="Glyceraldehyde-3-phosphate dehydrogenase"/>
    <property type="match status" value="1"/>
</dbReference>
<organism evidence="9 10">
    <name type="scientific">Pseudohongiella nitratireducens</name>
    <dbReference type="NCBI Taxonomy" id="1768907"/>
    <lineage>
        <taxon>Bacteria</taxon>
        <taxon>Pseudomonadati</taxon>
        <taxon>Pseudomonadota</taxon>
        <taxon>Gammaproteobacteria</taxon>
        <taxon>Pseudomonadales</taxon>
        <taxon>Pseudohongiellaceae</taxon>
        <taxon>Pseudohongiella</taxon>
    </lineage>
</organism>
<evidence type="ECO:0000256" key="3">
    <source>
        <dbReference type="ARBA" id="ARBA00023002"/>
    </source>
</evidence>
<dbReference type="Pfam" id="PF02800">
    <property type="entry name" value="Gp_dh_C"/>
    <property type="match status" value="1"/>
</dbReference>
<dbReference type="Gene3D" id="3.30.360.10">
    <property type="entry name" value="Dihydrodipicolinate Reductase, domain 2"/>
    <property type="match status" value="1"/>
</dbReference>
<comment type="subunit">
    <text evidence="2">Homotetramer.</text>
</comment>
<dbReference type="Pfam" id="PF00044">
    <property type="entry name" value="Gp_dh_N"/>
    <property type="match status" value="1"/>
</dbReference>
<reference evidence="9" key="1">
    <citation type="journal article" date="2014" name="Int. J. Syst. Evol. Microbiol.">
        <title>Complete genome sequence of Corynebacterium casei LMG S-19264T (=DSM 44701T), isolated from a smear-ripened cheese.</title>
        <authorList>
            <consortium name="US DOE Joint Genome Institute (JGI-PGF)"/>
            <person name="Walter F."/>
            <person name="Albersmeier A."/>
            <person name="Kalinowski J."/>
            <person name="Ruckert C."/>
        </authorList>
    </citation>
    <scope>NUCLEOTIDE SEQUENCE</scope>
    <source>
        <strain evidence="9">CGMCC 1.15425</strain>
    </source>
</reference>
<keyword evidence="10" id="KW-1185">Reference proteome</keyword>
<feature type="domain" description="Glyceraldehyde 3-phosphate dehydrogenase NAD(P) binding" evidence="8">
    <location>
        <begin position="5"/>
        <end position="158"/>
    </location>
</feature>
<evidence type="ECO:0000256" key="4">
    <source>
        <dbReference type="PIRSR" id="PIRSR000149-1"/>
    </source>
</evidence>
<keyword evidence="3" id="KW-0560">Oxidoreductase</keyword>
<gene>
    <name evidence="9" type="primary">epd</name>
    <name evidence="9" type="ORF">GCM10011403_16460</name>
</gene>
<dbReference type="SUPFAM" id="SSF55347">
    <property type="entry name" value="Glyceraldehyde-3-phosphate dehydrogenase-like, C-terminal domain"/>
    <property type="match status" value="1"/>
</dbReference>
<evidence type="ECO:0000259" key="8">
    <source>
        <dbReference type="SMART" id="SM00846"/>
    </source>
</evidence>
<dbReference type="PANTHER" id="PTHR43148">
    <property type="entry name" value="GLYCERALDEHYDE-3-PHOSPHATE DEHYDROGENASE 2"/>
    <property type="match status" value="1"/>
</dbReference>
<dbReference type="InterPro" id="IPR020831">
    <property type="entry name" value="GlycerAld/Erythrose_P_DH"/>
</dbReference>
<evidence type="ECO:0000313" key="10">
    <source>
        <dbReference type="Proteomes" id="UP000627715"/>
    </source>
</evidence>
<dbReference type="EMBL" id="BMIY01000006">
    <property type="protein sequence ID" value="GGG59837.1"/>
    <property type="molecule type" value="Genomic_DNA"/>
</dbReference>
<evidence type="ECO:0000256" key="6">
    <source>
        <dbReference type="PIRSR" id="PIRSR000149-4"/>
    </source>
</evidence>
<dbReference type="InterPro" id="IPR036291">
    <property type="entry name" value="NAD(P)-bd_dom_sf"/>
</dbReference>
<evidence type="ECO:0000256" key="2">
    <source>
        <dbReference type="ARBA" id="ARBA00011881"/>
    </source>
</evidence>
<feature type="binding site" evidence="5">
    <location>
        <position position="39"/>
    </location>
    <ligand>
        <name>NAD(+)</name>
        <dbReference type="ChEBI" id="CHEBI:57540"/>
    </ligand>
</feature>
<dbReference type="SMART" id="SM00846">
    <property type="entry name" value="Gp_dh_N"/>
    <property type="match status" value="1"/>
</dbReference>
<dbReference type="InterPro" id="IPR020829">
    <property type="entry name" value="GlycerAld_3-P_DH_cat"/>
</dbReference>
<accession>A0A917GXC1</accession>
<dbReference type="InterPro" id="IPR020828">
    <property type="entry name" value="GlycerAld_3-P_DH_NAD(P)-bd"/>
</dbReference>
<name>A0A917GXC1_9GAMM</name>
<dbReference type="GO" id="GO:0016620">
    <property type="term" value="F:oxidoreductase activity, acting on the aldehyde or oxo group of donors, NAD or NADP as acceptor"/>
    <property type="evidence" value="ECO:0007669"/>
    <property type="project" value="InterPro"/>
</dbReference>
<reference evidence="9" key="2">
    <citation type="submission" date="2020-09" db="EMBL/GenBank/DDBJ databases">
        <authorList>
            <person name="Sun Q."/>
            <person name="Zhou Y."/>
        </authorList>
    </citation>
    <scope>NUCLEOTIDE SEQUENCE</scope>
    <source>
        <strain evidence="9">CGMCC 1.15425</strain>
    </source>
</reference>
<keyword evidence="5" id="KW-0520">NAD</keyword>
<evidence type="ECO:0000256" key="1">
    <source>
        <dbReference type="ARBA" id="ARBA00007406"/>
    </source>
</evidence>
<evidence type="ECO:0000256" key="7">
    <source>
        <dbReference type="RuleBase" id="RU000397"/>
    </source>
</evidence>
<comment type="caution">
    <text evidence="9">The sequence shown here is derived from an EMBL/GenBank/DDBJ whole genome shotgun (WGS) entry which is preliminary data.</text>
</comment>
<feature type="binding site" evidence="5">
    <location>
        <position position="126"/>
    </location>
    <ligand>
        <name>NAD(+)</name>
        <dbReference type="ChEBI" id="CHEBI:57540"/>
    </ligand>
</feature>
<dbReference type="OrthoDB" id="9803304at2"/>
<dbReference type="SUPFAM" id="SSF51735">
    <property type="entry name" value="NAD(P)-binding Rossmann-fold domains"/>
    <property type="match status" value="1"/>
</dbReference>
<dbReference type="RefSeq" id="WP_068812390.1">
    <property type="nucleotide sequence ID" value="NZ_BMIY01000006.1"/>
</dbReference>
<dbReference type="Gene3D" id="3.40.50.720">
    <property type="entry name" value="NAD(P)-binding Rossmann-like Domain"/>
    <property type="match status" value="1"/>
</dbReference>
<comment type="similarity">
    <text evidence="1 7">Belongs to the glyceraldehyde-3-phosphate dehydrogenase family.</text>
</comment>
<feature type="binding site" evidence="5">
    <location>
        <position position="322"/>
    </location>
    <ligand>
        <name>NAD(+)</name>
        <dbReference type="ChEBI" id="CHEBI:57540"/>
    </ligand>
</feature>
<sequence length="350" mass="37770">MADTSRLAINGYGRIGRCVLRALHERDDLSSLNVVAINDLTDARTLAHLTRYDSTHGRFPGNVSLQSDNVLQVNGSHVKILQTPGVDDLPWQAMDIDLVLECSGQLSDRAAGERHLSAGARRMLFSQPASHDVDATIVYGINDGDLQASHRIISAASCTTNCVVPVIKCLDDAFGLEYGVITTIHSAMNDQPVIDAYHHQDLRKTRSAVQSIIPVDTGLAKGIGRILPHLDGRFSAQAMRVPTVNVSAIDLTVTVREGVTADIVNQAIRAAAAQSAPDVLACTDEPLASCDFNHDPRSAIVDLSQTRVSGKNLVKVLAWFDNEWAYANRMLDVAQLICQLDSTSGAGTKR</sequence>
<proteinExistence type="inferred from homology"/>
<keyword evidence="5" id="KW-0547">Nucleotide-binding</keyword>
<protein>
    <submittedName>
        <fullName evidence="9">D-erythrose-4-phosphate dehydrogenase</fullName>
    </submittedName>
</protein>
<dbReference type="PIRSF" id="PIRSF000149">
    <property type="entry name" value="GAP_DH"/>
    <property type="match status" value="1"/>
</dbReference>
<dbReference type="AlphaFoldDB" id="A0A917GXC1"/>
<feature type="binding site" evidence="5">
    <location>
        <begin position="14"/>
        <end position="15"/>
    </location>
    <ligand>
        <name>NAD(+)</name>
        <dbReference type="ChEBI" id="CHEBI:57540"/>
    </ligand>
</feature>